<reference evidence="1 2" key="1">
    <citation type="submission" date="2016-06" db="EMBL/GenBank/DDBJ databases">
        <title>Complete genome sequence of a deep-branching marine Gamma Proteobacterium Woeseia oceani type strain XK5.</title>
        <authorList>
            <person name="Mu D."/>
            <person name="Du Z."/>
        </authorList>
    </citation>
    <scope>NUCLEOTIDE SEQUENCE [LARGE SCALE GENOMIC DNA]</scope>
    <source>
        <strain evidence="1 2">XK5</strain>
    </source>
</reference>
<dbReference type="InterPro" id="IPR003789">
    <property type="entry name" value="Asn/Gln_tRNA_amidoTrase-B-like"/>
</dbReference>
<keyword evidence="1" id="KW-0808">Transferase</keyword>
<evidence type="ECO:0000313" key="1">
    <source>
        <dbReference type="EMBL" id="ANO52246.1"/>
    </source>
</evidence>
<dbReference type="Proteomes" id="UP000092695">
    <property type="component" value="Chromosome"/>
</dbReference>
<dbReference type="InterPro" id="IPR023168">
    <property type="entry name" value="GatB_Yqey_C_2"/>
</dbReference>
<proteinExistence type="predicted"/>
<dbReference type="SUPFAM" id="SSF89095">
    <property type="entry name" value="GatB/YqeY motif"/>
    <property type="match status" value="1"/>
</dbReference>
<gene>
    <name evidence="1" type="ORF">BA177_14540</name>
</gene>
<dbReference type="PANTHER" id="PTHR28055">
    <property type="entry name" value="ALTERED INHERITANCE OF MITOCHONDRIA PROTEIN 41, MITOCHONDRIAL"/>
    <property type="match status" value="1"/>
</dbReference>
<protein>
    <submittedName>
        <fullName evidence="1">Glutamyl-tRNA amidotransferase</fullName>
    </submittedName>
</protein>
<dbReference type="STRING" id="1548547.BA177_14540"/>
<dbReference type="InterPro" id="IPR019004">
    <property type="entry name" value="YqeY/Aim41"/>
</dbReference>
<dbReference type="KEGG" id="woc:BA177_14540"/>
<dbReference type="GO" id="GO:0016740">
    <property type="term" value="F:transferase activity"/>
    <property type="evidence" value="ECO:0007669"/>
    <property type="project" value="UniProtKB-KW"/>
</dbReference>
<dbReference type="InterPro" id="IPR042184">
    <property type="entry name" value="YqeY/Aim41_N"/>
</dbReference>
<dbReference type="Gene3D" id="1.10.10.410">
    <property type="match status" value="1"/>
</dbReference>
<dbReference type="PANTHER" id="PTHR28055:SF1">
    <property type="entry name" value="ALTERED INHERITANCE OF MITOCHONDRIA PROTEIN 41, MITOCHONDRIAL"/>
    <property type="match status" value="1"/>
</dbReference>
<keyword evidence="2" id="KW-1185">Reference proteome</keyword>
<evidence type="ECO:0000313" key="2">
    <source>
        <dbReference type="Proteomes" id="UP000092695"/>
    </source>
</evidence>
<dbReference type="Gene3D" id="1.10.1510.10">
    <property type="entry name" value="Uncharacterised protein YqeY/AIM41 PF09424, N-terminal domain"/>
    <property type="match status" value="1"/>
</dbReference>
<sequence>MTLKERIQNDMKLAMKAGDKHRLKVVRMTLAAIKQIEIDQRTELDDPAVSGVLTKMVKQRRDSVSQFTAGDRQDLADIELAEIAVLEDYMPEALSEAELDTLIDKAIADTGAEGMRDMGKVMTIVKAEAEGRADMGKVSGRVKARLTG</sequence>
<accession>A0A193LIC8</accession>
<dbReference type="OrthoDB" id="9788127at2"/>
<dbReference type="EMBL" id="CP016268">
    <property type="protein sequence ID" value="ANO52246.1"/>
    <property type="molecule type" value="Genomic_DNA"/>
</dbReference>
<organism evidence="1 2">
    <name type="scientific">Woeseia oceani</name>
    <dbReference type="NCBI Taxonomy" id="1548547"/>
    <lineage>
        <taxon>Bacteria</taxon>
        <taxon>Pseudomonadati</taxon>
        <taxon>Pseudomonadota</taxon>
        <taxon>Gammaproteobacteria</taxon>
        <taxon>Woeseiales</taxon>
        <taxon>Woeseiaceae</taxon>
        <taxon>Woeseia</taxon>
    </lineage>
</organism>
<dbReference type="RefSeq" id="WP_068617380.1">
    <property type="nucleotide sequence ID" value="NZ_CP016268.1"/>
</dbReference>
<name>A0A193LIC8_9GAMM</name>
<dbReference type="GO" id="GO:0016884">
    <property type="term" value="F:carbon-nitrogen ligase activity, with glutamine as amido-N-donor"/>
    <property type="evidence" value="ECO:0007669"/>
    <property type="project" value="InterPro"/>
</dbReference>
<dbReference type="AlphaFoldDB" id="A0A193LIC8"/>
<dbReference type="Pfam" id="PF09424">
    <property type="entry name" value="YqeY"/>
    <property type="match status" value="1"/>
</dbReference>